<dbReference type="Gene3D" id="3.20.20.140">
    <property type="entry name" value="Metal-dependent hydrolases"/>
    <property type="match status" value="1"/>
</dbReference>
<name>A0A175VRM6_9PEZI</name>
<accession>A0A175VRM6</accession>
<dbReference type="EMBL" id="LCTW02000382">
    <property type="protein sequence ID" value="KXX74147.1"/>
    <property type="molecule type" value="Genomic_DNA"/>
</dbReference>
<keyword evidence="4" id="KW-0862">Zinc</keyword>
<feature type="signal peptide" evidence="5">
    <location>
        <begin position="1"/>
        <end position="19"/>
    </location>
</feature>
<dbReference type="InterPro" id="IPR011059">
    <property type="entry name" value="Metal-dep_hydrolase_composite"/>
</dbReference>
<dbReference type="AlphaFoldDB" id="A0A175VRM6"/>
<comment type="caution">
    <text evidence="7">The sequence shown here is derived from an EMBL/GenBank/DDBJ whole genome shotgun (WGS) entry which is preliminary data.</text>
</comment>
<evidence type="ECO:0000259" key="6">
    <source>
        <dbReference type="Pfam" id="PF01979"/>
    </source>
</evidence>
<evidence type="ECO:0000256" key="4">
    <source>
        <dbReference type="ARBA" id="ARBA00022833"/>
    </source>
</evidence>
<keyword evidence="3" id="KW-0378">Hydrolase</keyword>
<dbReference type="InterPro" id="IPR032466">
    <property type="entry name" value="Metal_Hydrolase"/>
</dbReference>
<protein>
    <submittedName>
        <fullName evidence="7">5-methylthioadenosine/S-adenosylhomocysteine deaminase</fullName>
    </submittedName>
</protein>
<evidence type="ECO:0000256" key="3">
    <source>
        <dbReference type="ARBA" id="ARBA00022801"/>
    </source>
</evidence>
<sequence length="508" mass="55681">MRINQLISLFFLSRGLGAAASTSTLLRGGTIISFNQDTESLEVIRNGSVLVTDDRIVSVFSSTPQRSELPQGTEEVDITDKILTTGFIDTHRHGWQTAFKTLGSNTTLAEYVSRYGEFATEGLLTAEDVYVGQLAGLYEALNAGVTTTVDHAHHTWSDETSEAGLRASIDSGARVFWCYAFHSLVNFTVDEQLANFRTLAANASFQNTPTSLGIAYDSFGPNPNLTEVEAVIDLTRDFNISVLTTHAVEGPWGFGNSPESLAALSLLTLPVPIIISHASFLSARGATLLRDANQYISITPESELHYGHLHPTAHHILDQAALGVDTHFTFSTDILTQARLWLQTVRRTRYEPVLDRWEVPANSPMSAHQAFLLATRHGGLALKRDDLGVLAPGAKADLIVWDGTSPGMLGWVDPVAAVMLHASVGDVEGVMVDGRWRKRDGRITDEEYYTDVRSRFLESARGIQRRLIETPFPTLNGTFQSGYEYGTTERVDTLRGEGDGYGELFLEG</sequence>
<keyword evidence="8" id="KW-1185">Reference proteome</keyword>
<comment type="cofactor">
    <cofactor evidence="1">
        <name>Zn(2+)</name>
        <dbReference type="ChEBI" id="CHEBI:29105"/>
    </cofactor>
</comment>
<evidence type="ECO:0000256" key="5">
    <source>
        <dbReference type="SAM" id="SignalP"/>
    </source>
</evidence>
<keyword evidence="2" id="KW-0479">Metal-binding</keyword>
<reference evidence="7 8" key="1">
    <citation type="journal article" date="2016" name="Genome Announc.">
        <title>Genome Sequence of Madurella mycetomatis mm55, Isolated from a Human Mycetoma Case in Sudan.</title>
        <authorList>
            <person name="Smit S."/>
            <person name="Derks M.F."/>
            <person name="Bervoets S."/>
            <person name="Fahal A."/>
            <person name="van Leeuwen W."/>
            <person name="van Belkum A."/>
            <person name="van de Sande W.W."/>
        </authorList>
    </citation>
    <scope>NUCLEOTIDE SEQUENCE [LARGE SCALE GENOMIC DNA]</scope>
    <source>
        <strain evidence="8">mm55</strain>
    </source>
</reference>
<dbReference type="STRING" id="100816.A0A175VRM6"/>
<dbReference type="VEuPathDB" id="FungiDB:MMYC01_209063"/>
<dbReference type="GO" id="GO:0019239">
    <property type="term" value="F:deaminase activity"/>
    <property type="evidence" value="ECO:0007669"/>
    <property type="project" value="TreeGrafter"/>
</dbReference>
<evidence type="ECO:0000256" key="1">
    <source>
        <dbReference type="ARBA" id="ARBA00001947"/>
    </source>
</evidence>
<evidence type="ECO:0000256" key="2">
    <source>
        <dbReference type="ARBA" id="ARBA00022723"/>
    </source>
</evidence>
<dbReference type="SUPFAM" id="SSF51556">
    <property type="entry name" value="Metallo-dependent hydrolases"/>
    <property type="match status" value="1"/>
</dbReference>
<dbReference type="InterPro" id="IPR006680">
    <property type="entry name" value="Amidohydro-rel"/>
</dbReference>
<dbReference type="GO" id="GO:0046872">
    <property type="term" value="F:metal ion binding"/>
    <property type="evidence" value="ECO:0007669"/>
    <property type="project" value="UniProtKB-KW"/>
</dbReference>
<feature type="chain" id="PRO_5008043287" evidence="5">
    <location>
        <begin position="20"/>
        <end position="508"/>
    </location>
</feature>
<dbReference type="GO" id="GO:0005829">
    <property type="term" value="C:cytosol"/>
    <property type="evidence" value="ECO:0007669"/>
    <property type="project" value="TreeGrafter"/>
</dbReference>
<dbReference type="Pfam" id="PF01979">
    <property type="entry name" value="Amidohydro_1"/>
    <property type="match status" value="1"/>
</dbReference>
<proteinExistence type="predicted"/>
<dbReference type="Proteomes" id="UP000078237">
    <property type="component" value="Unassembled WGS sequence"/>
</dbReference>
<evidence type="ECO:0000313" key="7">
    <source>
        <dbReference type="EMBL" id="KXX74147.1"/>
    </source>
</evidence>
<gene>
    <name evidence="7" type="ORF">MMYC01_209063</name>
</gene>
<evidence type="ECO:0000313" key="8">
    <source>
        <dbReference type="Proteomes" id="UP000078237"/>
    </source>
</evidence>
<dbReference type="PANTHER" id="PTHR11271">
    <property type="entry name" value="GUANINE DEAMINASE"/>
    <property type="match status" value="1"/>
</dbReference>
<dbReference type="Gene3D" id="2.30.40.10">
    <property type="entry name" value="Urease, subunit C, domain 1"/>
    <property type="match status" value="1"/>
</dbReference>
<dbReference type="SUPFAM" id="SSF51338">
    <property type="entry name" value="Composite domain of metallo-dependent hydrolases"/>
    <property type="match status" value="2"/>
</dbReference>
<keyword evidence="5" id="KW-0732">Signal</keyword>
<dbReference type="PANTHER" id="PTHR11271:SF37">
    <property type="entry name" value="FAMILY PROTEIN, PUTATIVE (AFU_ORTHOLOGUE AFUA_4G00460)-RELATED"/>
    <property type="match status" value="1"/>
</dbReference>
<dbReference type="InterPro" id="IPR051607">
    <property type="entry name" value="Metallo-dep_hydrolases"/>
</dbReference>
<organism evidence="7 8">
    <name type="scientific">Madurella mycetomatis</name>
    <dbReference type="NCBI Taxonomy" id="100816"/>
    <lineage>
        <taxon>Eukaryota</taxon>
        <taxon>Fungi</taxon>
        <taxon>Dikarya</taxon>
        <taxon>Ascomycota</taxon>
        <taxon>Pezizomycotina</taxon>
        <taxon>Sordariomycetes</taxon>
        <taxon>Sordariomycetidae</taxon>
        <taxon>Sordariales</taxon>
        <taxon>Sordariales incertae sedis</taxon>
        <taxon>Madurella</taxon>
    </lineage>
</organism>
<dbReference type="OrthoDB" id="194468at2759"/>
<feature type="domain" description="Amidohydrolase-related" evidence="6">
    <location>
        <begin position="82"/>
        <end position="436"/>
    </location>
</feature>